<dbReference type="PANTHER" id="PTHR10742">
    <property type="entry name" value="FLAVIN MONOAMINE OXIDASE"/>
    <property type="match status" value="1"/>
</dbReference>
<evidence type="ECO:0000256" key="8">
    <source>
        <dbReference type="ARBA" id="ARBA00047321"/>
    </source>
</evidence>
<accession>A0ABT3Z370</accession>
<evidence type="ECO:0000256" key="3">
    <source>
        <dbReference type="ARBA" id="ARBA00005833"/>
    </source>
</evidence>
<dbReference type="InterPro" id="IPR006311">
    <property type="entry name" value="TAT_signal"/>
</dbReference>
<proteinExistence type="inferred from homology"/>
<dbReference type="PRINTS" id="PR00757">
    <property type="entry name" value="AMINEOXDASEF"/>
</dbReference>
<dbReference type="PANTHER" id="PTHR10742:SF410">
    <property type="entry name" value="LYSINE-SPECIFIC HISTONE DEMETHYLASE 2"/>
    <property type="match status" value="1"/>
</dbReference>
<dbReference type="Gene3D" id="3.90.660.10">
    <property type="match status" value="1"/>
</dbReference>
<comment type="pathway">
    <text evidence="2">Plant hormone metabolism; auxin biosynthesis.</text>
</comment>
<evidence type="ECO:0000256" key="5">
    <source>
        <dbReference type="ARBA" id="ARBA00017871"/>
    </source>
</evidence>
<evidence type="ECO:0000256" key="4">
    <source>
        <dbReference type="ARBA" id="ARBA00012535"/>
    </source>
</evidence>
<evidence type="ECO:0000313" key="10">
    <source>
        <dbReference type="EMBL" id="MCY0146220.1"/>
    </source>
</evidence>
<protein>
    <recommendedName>
        <fullName evidence="5">Tryptophan 2-monooxygenase</fullName>
        <ecNumber evidence="4">1.13.12.3</ecNumber>
    </recommendedName>
</protein>
<dbReference type="InterPro" id="IPR001613">
    <property type="entry name" value="Flavin_amine_oxidase"/>
</dbReference>
<keyword evidence="6" id="KW-0560">Oxidoreductase</keyword>
<dbReference type="InterPro" id="IPR036188">
    <property type="entry name" value="FAD/NAD-bd_sf"/>
</dbReference>
<dbReference type="InterPro" id="IPR002937">
    <property type="entry name" value="Amino_oxidase"/>
</dbReference>
<dbReference type="SUPFAM" id="SSF51905">
    <property type="entry name" value="FAD/NAD(P)-binding domain"/>
    <property type="match status" value="1"/>
</dbReference>
<comment type="similarity">
    <text evidence="3">Belongs to the tryptophan 2-monooxygenase family.</text>
</comment>
<evidence type="ECO:0000256" key="1">
    <source>
        <dbReference type="ARBA" id="ARBA00001974"/>
    </source>
</evidence>
<dbReference type="PROSITE" id="PS51318">
    <property type="entry name" value="TAT"/>
    <property type="match status" value="1"/>
</dbReference>
<feature type="domain" description="Amine oxidase" evidence="9">
    <location>
        <begin position="50"/>
        <end position="453"/>
    </location>
</feature>
<dbReference type="InterPro" id="IPR050281">
    <property type="entry name" value="Flavin_monoamine_oxidase"/>
</dbReference>
<sequence length="458" mass="48839">MRKPAHALPFDRRRFLRLTAASALTAPLSGAGLARAAAADVDVIVIGAGVAGLTAARQLTDLGYEVLVLEAANRIGGRLQTDWSLDAPFELGAGWIHGPKGNPVTELVSAAGGETFVTQDDSLLVISGDGNPLKDELIERKEKQLAALYQRIDATFDTDQPLTSAITQLAPKALADPVTAWMMSAYTEFDAGGPLESLSAYYFDEDAAFDGANVIVSNGYDRLLGPLAAGLDIRLGHPVDSVSYEKGDGATVRANGLDFEADFVVCTCPLGVLQTGGIRFDPPLPKKYRSAISRIGMGNVTKLALKFAIPFWPIETQYFGLTGGPMGRWASFMNYRTFSNQNILVGISVGAYAPRAEAMSDAEMTADAMRALRTMFGESAPDPVAAIPTRWSKNPWSHGAYSYAKVGSKPADFDMLAEPVAGTLLLAGEHTLFDYHATVHGAHLSGLEAARRIDNDLA</sequence>
<name>A0ABT3Z370_9HYPH</name>
<dbReference type="SUPFAM" id="SSF54373">
    <property type="entry name" value="FAD-linked reductases, C-terminal domain"/>
    <property type="match status" value="1"/>
</dbReference>
<evidence type="ECO:0000259" key="9">
    <source>
        <dbReference type="Pfam" id="PF01593"/>
    </source>
</evidence>
<organism evidence="10 11">
    <name type="scientific">Hoeflea algicola</name>
    <dbReference type="NCBI Taxonomy" id="2983763"/>
    <lineage>
        <taxon>Bacteria</taxon>
        <taxon>Pseudomonadati</taxon>
        <taxon>Pseudomonadota</taxon>
        <taxon>Alphaproteobacteria</taxon>
        <taxon>Hyphomicrobiales</taxon>
        <taxon>Rhizobiaceae</taxon>
        <taxon>Hoeflea</taxon>
    </lineage>
</organism>
<comment type="caution">
    <text evidence="10">The sequence shown here is derived from an EMBL/GenBank/DDBJ whole genome shotgun (WGS) entry which is preliminary data.</text>
</comment>
<reference evidence="10" key="1">
    <citation type="submission" date="2022-10" db="EMBL/GenBank/DDBJ databases">
        <title>Hoeflea sp. G2-23, isolated from marine algae.</title>
        <authorList>
            <person name="Kristyanto S."/>
            <person name="Kim J.M."/>
            <person name="Jeon C.O."/>
        </authorList>
    </citation>
    <scope>NUCLEOTIDE SEQUENCE</scope>
    <source>
        <strain evidence="10">G2-23</strain>
    </source>
</reference>
<dbReference type="EC" id="1.13.12.3" evidence="4"/>
<evidence type="ECO:0000256" key="7">
    <source>
        <dbReference type="ARBA" id="ARBA00023070"/>
    </source>
</evidence>
<keyword evidence="7" id="KW-0073">Auxin biosynthesis</keyword>
<dbReference type="EMBL" id="JAOVZR010000001">
    <property type="protein sequence ID" value="MCY0146220.1"/>
    <property type="molecule type" value="Genomic_DNA"/>
</dbReference>
<evidence type="ECO:0000313" key="11">
    <source>
        <dbReference type="Proteomes" id="UP001073227"/>
    </source>
</evidence>
<dbReference type="RefSeq" id="WP_267651904.1">
    <property type="nucleotide sequence ID" value="NZ_JAOVZR010000001.1"/>
</dbReference>
<dbReference type="Pfam" id="PF01593">
    <property type="entry name" value="Amino_oxidase"/>
    <property type="match status" value="1"/>
</dbReference>
<keyword evidence="11" id="KW-1185">Reference proteome</keyword>
<evidence type="ECO:0000256" key="2">
    <source>
        <dbReference type="ARBA" id="ARBA00004814"/>
    </source>
</evidence>
<comment type="cofactor">
    <cofactor evidence="1">
        <name>FAD</name>
        <dbReference type="ChEBI" id="CHEBI:57692"/>
    </cofactor>
</comment>
<dbReference type="Gene3D" id="3.50.50.60">
    <property type="entry name" value="FAD/NAD(P)-binding domain"/>
    <property type="match status" value="1"/>
</dbReference>
<gene>
    <name evidence="10" type="ORF">OEG84_00425</name>
</gene>
<evidence type="ECO:0000256" key="6">
    <source>
        <dbReference type="ARBA" id="ARBA00023002"/>
    </source>
</evidence>
<comment type="catalytic activity">
    <reaction evidence="8">
        <text>L-tryptophan + O2 = indole-3-acetamide + CO2 + H2O</text>
        <dbReference type="Rhea" id="RHEA:16165"/>
        <dbReference type="ChEBI" id="CHEBI:15377"/>
        <dbReference type="ChEBI" id="CHEBI:15379"/>
        <dbReference type="ChEBI" id="CHEBI:16031"/>
        <dbReference type="ChEBI" id="CHEBI:16526"/>
        <dbReference type="ChEBI" id="CHEBI:57912"/>
        <dbReference type="EC" id="1.13.12.3"/>
    </reaction>
</comment>
<dbReference type="Proteomes" id="UP001073227">
    <property type="component" value="Unassembled WGS sequence"/>
</dbReference>